<sequence>MRAALEAGVPVLGVCLGAQLLAIAAGGTARPGTGARIGRGDVRTPAATHTAPLFAAVPELLSAGWDLTSYEDAPHHFLAHASRRAA</sequence>
<dbReference type="InterPro" id="IPR029062">
    <property type="entry name" value="Class_I_gatase-like"/>
</dbReference>
<organism evidence="2 3">
    <name type="scientific">Streptomyces roseochromogenus subsp. oscitans DS 12.976</name>
    <dbReference type="NCBI Taxonomy" id="1352936"/>
    <lineage>
        <taxon>Bacteria</taxon>
        <taxon>Bacillati</taxon>
        <taxon>Actinomycetota</taxon>
        <taxon>Actinomycetes</taxon>
        <taxon>Kitasatosporales</taxon>
        <taxon>Streptomycetaceae</taxon>
        <taxon>Streptomyces</taxon>
    </lineage>
</organism>
<comment type="caution">
    <text evidence="2">The sequence shown here is derived from an EMBL/GenBank/DDBJ whole genome shotgun (WGS) entry which is preliminary data.</text>
</comment>
<dbReference type="HOGENOM" id="CLU_2496663_0_0_11"/>
<dbReference type="STRING" id="1352936.M878_43110"/>
<accession>V6JQD0</accession>
<dbReference type="InterPro" id="IPR017926">
    <property type="entry name" value="GATASE"/>
</dbReference>
<evidence type="ECO:0000313" key="2">
    <source>
        <dbReference type="EMBL" id="EST19059.1"/>
    </source>
</evidence>
<evidence type="ECO:0000259" key="1">
    <source>
        <dbReference type="Pfam" id="PF00117"/>
    </source>
</evidence>
<feature type="domain" description="Glutamine amidotransferase" evidence="1">
    <location>
        <begin position="2"/>
        <end position="31"/>
    </location>
</feature>
<gene>
    <name evidence="2" type="ORF">M878_43110</name>
</gene>
<dbReference type="Pfam" id="PF00117">
    <property type="entry name" value="GATase"/>
    <property type="match status" value="1"/>
</dbReference>
<dbReference type="AlphaFoldDB" id="V6JQD0"/>
<dbReference type="EMBL" id="AWQX01000385">
    <property type="protein sequence ID" value="EST19059.1"/>
    <property type="molecule type" value="Genomic_DNA"/>
</dbReference>
<keyword evidence="3" id="KW-1185">Reference proteome</keyword>
<dbReference type="Proteomes" id="UP000017984">
    <property type="component" value="Chromosome"/>
</dbReference>
<reference evidence="2 3" key="1">
    <citation type="journal article" date="2014" name="Genome Announc.">
        <title>Draft Genome Sequence of Streptomyces roseochromogenes subsp. oscitans DS 12.976, Producer of the Aminocoumarin Antibiotic Clorobiocin.</title>
        <authorList>
            <person name="Ruckert C."/>
            <person name="Kalinowski J."/>
            <person name="Heide L."/>
            <person name="Apel A.K."/>
        </authorList>
    </citation>
    <scope>NUCLEOTIDE SEQUENCE [LARGE SCALE GENOMIC DNA]</scope>
    <source>
        <strain evidence="2 3">DS 12.976</strain>
    </source>
</reference>
<evidence type="ECO:0000313" key="3">
    <source>
        <dbReference type="Proteomes" id="UP000017984"/>
    </source>
</evidence>
<proteinExistence type="predicted"/>
<protein>
    <recommendedName>
        <fullName evidence="1">Glutamine amidotransferase domain-containing protein</fullName>
    </recommendedName>
</protein>
<name>V6JQD0_STRRC</name>
<dbReference type="SUPFAM" id="SSF52317">
    <property type="entry name" value="Class I glutamine amidotransferase-like"/>
    <property type="match status" value="1"/>
</dbReference>
<dbReference type="PATRIC" id="fig|1352936.5.peg.8928"/>
<dbReference type="PROSITE" id="PS51273">
    <property type="entry name" value="GATASE_TYPE_1"/>
    <property type="match status" value="1"/>
</dbReference>
<dbReference type="Gene3D" id="3.40.50.880">
    <property type="match status" value="1"/>
</dbReference>